<name>A0A4V2NI44_9MOLU</name>
<dbReference type="RefSeq" id="WP_131613518.1">
    <property type="nucleotide sequence ID" value="NZ_PSZP01000018.1"/>
</dbReference>
<dbReference type="Pfam" id="PF19300">
    <property type="entry name" value="BPD_transp_1_N"/>
    <property type="match status" value="1"/>
</dbReference>
<feature type="domain" description="ABC transmembrane type-1" evidence="8">
    <location>
        <begin position="99"/>
        <end position="304"/>
    </location>
</feature>
<keyword evidence="5 7" id="KW-1133">Transmembrane helix</keyword>
<dbReference type="PANTHER" id="PTHR30465:SF0">
    <property type="entry name" value="OLIGOPEPTIDE TRANSPORT SYSTEM PERMEASE PROTEIN APPB"/>
    <property type="match status" value="1"/>
</dbReference>
<dbReference type="EMBL" id="PSZP01000018">
    <property type="protein sequence ID" value="TCG10928.1"/>
    <property type="molecule type" value="Genomic_DNA"/>
</dbReference>
<dbReference type="OrthoDB" id="9789439at2"/>
<dbReference type="InterPro" id="IPR045621">
    <property type="entry name" value="BPD_transp_1_N"/>
</dbReference>
<evidence type="ECO:0000256" key="3">
    <source>
        <dbReference type="ARBA" id="ARBA00022475"/>
    </source>
</evidence>
<evidence type="ECO:0000313" key="9">
    <source>
        <dbReference type="EMBL" id="TCG10928.1"/>
    </source>
</evidence>
<organism evidence="9 10">
    <name type="scientific">Mycoplasma todarodis</name>
    <dbReference type="NCBI Taxonomy" id="1937191"/>
    <lineage>
        <taxon>Bacteria</taxon>
        <taxon>Bacillati</taxon>
        <taxon>Mycoplasmatota</taxon>
        <taxon>Mollicutes</taxon>
        <taxon>Mycoplasmataceae</taxon>
        <taxon>Mycoplasma</taxon>
    </lineage>
</organism>
<evidence type="ECO:0000256" key="6">
    <source>
        <dbReference type="ARBA" id="ARBA00023136"/>
    </source>
</evidence>
<feature type="transmembrane region" description="Helical" evidence="7">
    <location>
        <begin position="239"/>
        <end position="261"/>
    </location>
</feature>
<keyword evidence="3" id="KW-1003">Cell membrane</keyword>
<protein>
    <submittedName>
        <fullName evidence="9">Peptide ABC transporter permease</fullName>
    </submittedName>
</protein>
<feature type="transmembrane region" description="Helical" evidence="7">
    <location>
        <begin position="281"/>
        <end position="307"/>
    </location>
</feature>
<dbReference type="Proteomes" id="UP000291072">
    <property type="component" value="Unassembled WGS sequence"/>
</dbReference>
<evidence type="ECO:0000256" key="1">
    <source>
        <dbReference type="ARBA" id="ARBA00004651"/>
    </source>
</evidence>
<dbReference type="SUPFAM" id="SSF161098">
    <property type="entry name" value="MetI-like"/>
    <property type="match status" value="1"/>
</dbReference>
<evidence type="ECO:0000259" key="8">
    <source>
        <dbReference type="PROSITE" id="PS50928"/>
    </source>
</evidence>
<dbReference type="CDD" id="cd06261">
    <property type="entry name" value="TM_PBP2"/>
    <property type="match status" value="1"/>
</dbReference>
<keyword evidence="4 7" id="KW-0812">Transmembrane</keyword>
<evidence type="ECO:0000313" key="10">
    <source>
        <dbReference type="Proteomes" id="UP000291072"/>
    </source>
</evidence>
<feature type="transmembrane region" description="Helical" evidence="7">
    <location>
        <begin position="135"/>
        <end position="158"/>
    </location>
</feature>
<comment type="subcellular location">
    <subcellularLocation>
        <location evidence="1 7">Cell membrane</location>
        <topology evidence="1 7">Multi-pass membrane protein</topology>
    </subcellularLocation>
</comment>
<evidence type="ECO:0000256" key="2">
    <source>
        <dbReference type="ARBA" id="ARBA00022448"/>
    </source>
</evidence>
<evidence type="ECO:0000256" key="7">
    <source>
        <dbReference type="RuleBase" id="RU363032"/>
    </source>
</evidence>
<evidence type="ECO:0000256" key="5">
    <source>
        <dbReference type="ARBA" id="ARBA00022989"/>
    </source>
</evidence>
<dbReference type="Pfam" id="PF00528">
    <property type="entry name" value="BPD_transp_1"/>
    <property type="match status" value="1"/>
</dbReference>
<feature type="transmembrane region" description="Helical" evidence="7">
    <location>
        <begin position="178"/>
        <end position="199"/>
    </location>
</feature>
<dbReference type="InterPro" id="IPR000515">
    <property type="entry name" value="MetI-like"/>
</dbReference>
<comment type="similarity">
    <text evidence="7">Belongs to the binding-protein-dependent transport system permease family.</text>
</comment>
<gene>
    <name evidence="9" type="ORF">C4B25_02690</name>
</gene>
<feature type="transmembrane region" description="Helical" evidence="7">
    <location>
        <begin position="9"/>
        <end position="27"/>
    </location>
</feature>
<keyword evidence="10" id="KW-1185">Reference proteome</keyword>
<dbReference type="PROSITE" id="PS50928">
    <property type="entry name" value="ABC_TM1"/>
    <property type="match status" value="1"/>
</dbReference>
<dbReference type="Gene3D" id="1.10.3720.10">
    <property type="entry name" value="MetI-like"/>
    <property type="match status" value="1"/>
</dbReference>
<dbReference type="AlphaFoldDB" id="A0A4V2NI44"/>
<dbReference type="GO" id="GO:0055085">
    <property type="term" value="P:transmembrane transport"/>
    <property type="evidence" value="ECO:0007669"/>
    <property type="project" value="InterPro"/>
</dbReference>
<dbReference type="GO" id="GO:0005886">
    <property type="term" value="C:plasma membrane"/>
    <property type="evidence" value="ECO:0007669"/>
    <property type="project" value="UniProtKB-SubCell"/>
</dbReference>
<feature type="transmembrane region" description="Helical" evidence="7">
    <location>
        <begin position="101"/>
        <end position="123"/>
    </location>
</feature>
<keyword evidence="6 7" id="KW-0472">Membrane</keyword>
<dbReference type="PANTHER" id="PTHR30465">
    <property type="entry name" value="INNER MEMBRANE ABC TRANSPORTER"/>
    <property type="match status" value="1"/>
</dbReference>
<comment type="caution">
    <text evidence="9">The sequence shown here is derived from an EMBL/GenBank/DDBJ whole genome shotgun (WGS) entry which is preliminary data.</text>
</comment>
<sequence length="344" mass="38705">MFKYILKRLALLLLSLFIVVTITFFLMDLMPGYPKALEDASMKPHAPKIEVLAKEYGLNDPIFERYGRYLSGIFHLKFGDVYNPTYKGTTIPNLFFKPLKYSMLVTVPAFVISTVLGVVLGFIAGYKRGKWQDTLINVFVMLFVAVPSFIWAIFLMLIGTKVGLPVAFEEALGASFEVLSLILPIITLTLGGMATLTYYTRNEVVEILKSDFISIARSKGLSEKQIITRHVFRNVSIPLVSIILPMFVTLLTGSLIIERFFAVPGTSSVIVLAVQNKETYIILFSILFYSSLTMLVQLLVDVLYVFIDPRIKIAQSQKMSIFKRMKLASERKKAFNEANSKGGK</sequence>
<accession>A0A4V2NI44</accession>
<keyword evidence="2 7" id="KW-0813">Transport</keyword>
<dbReference type="InterPro" id="IPR035906">
    <property type="entry name" value="MetI-like_sf"/>
</dbReference>
<evidence type="ECO:0000256" key="4">
    <source>
        <dbReference type="ARBA" id="ARBA00022692"/>
    </source>
</evidence>
<reference evidence="9 10" key="1">
    <citation type="submission" date="2018-02" db="EMBL/GenBank/DDBJ databases">
        <title>Mycoplasma marinum and Mycoplasma todarodis sp. nov., moderately halophilic and psychrotolerant mycoplasmas isolated from cephalopods.</title>
        <authorList>
            <person name="Viver T."/>
        </authorList>
    </citation>
    <scope>NUCLEOTIDE SEQUENCE [LARGE SCALE GENOMIC DNA]</scope>
    <source>
        <strain evidence="9 10">5H</strain>
    </source>
</reference>
<proteinExistence type="inferred from homology"/>